<accession>A0A3S8UA73</accession>
<dbReference type="OrthoDB" id="7743910at2"/>
<dbReference type="Proteomes" id="UP000282002">
    <property type="component" value="Chromosome"/>
</dbReference>
<protein>
    <recommendedName>
        <fullName evidence="3">Anti-sigma factor</fullName>
    </recommendedName>
</protein>
<gene>
    <name evidence="1" type="ORF">EI545_17625</name>
</gene>
<dbReference type="EMBL" id="CP034328">
    <property type="protein sequence ID" value="AZL60483.1"/>
    <property type="molecule type" value="Genomic_DNA"/>
</dbReference>
<evidence type="ECO:0000313" key="1">
    <source>
        <dbReference type="EMBL" id="AZL60483.1"/>
    </source>
</evidence>
<organism evidence="1 2">
    <name type="scientific">Tabrizicola piscis</name>
    <dbReference type="NCBI Taxonomy" id="2494374"/>
    <lineage>
        <taxon>Bacteria</taxon>
        <taxon>Pseudomonadati</taxon>
        <taxon>Pseudomonadota</taxon>
        <taxon>Alphaproteobacteria</taxon>
        <taxon>Rhodobacterales</taxon>
        <taxon>Paracoccaceae</taxon>
        <taxon>Tabrizicola</taxon>
    </lineage>
</organism>
<sequence>MGITDEMLMAYADGQLAGAEASEVERAIAADEALATRVALMADARRVVQQAYGAAPPVSAALEARVRGMVAADAMARQDNGASNVVDLATRRRVVPFWQLPLAACLALALGAGSVWLASRPGAEGQQLAGLQVGTLADSAVTEALATLPSGAAVDLGDGARMTAIATFRDEADRLCREVEHDQTGATVVAVACHDGGAWDLRFAIASAAADGEGYVPASSLETLDAYMVASGAGAPLSAEDEAAALAALD</sequence>
<dbReference type="RefSeq" id="WP_125326675.1">
    <property type="nucleotide sequence ID" value="NZ_CP034328.1"/>
</dbReference>
<keyword evidence="2" id="KW-1185">Reference proteome</keyword>
<proteinExistence type="predicted"/>
<evidence type="ECO:0008006" key="3">
    <source>
        <dbReference type="Google" id="ProtNLM"/>
    </source>
</evidence>
<dbReference type="KEGG" id="taw:EI545_17625"/>
<evidence type="ECO:0000313" key="2">
    <source>
        <dbReference type="Proteomes" id="UP000282002"/>
    </source>
</evidence>
<name>A0A3S8UA73_9RHOB</name>
<reference evidence="1 2" key="1">
    <citation type="submission" date="2018-12" db="EMBL/GenBank/DDBJ databases">
        <title>Complete genome sequencing of Tabrizicola sp. K13M18.</title>
        <authorList>
            <person name="Bae J.-W."/>
        </authorList>
    </citation>
    <scope>NUCLEOTIDE SEQUENCE [LARGE SCALE GENOMIC DNA]</scope>
    <source>
        <strain evidence="1 2">K13M18</strain>
    </source>
</reference>
<dbReference type="AlphaFoldDB" id="A0A3S8UA73"/>